<evidence type="ECO:0000313" key="5">
    <source>
        <dbReference type="Proteomes" id="UP000256328"/>
    </source>
</evidence>
<feature type="region of interest" description="Disordered" evidence="1">
    <location>
        <begin position="153"/>
        <end position="207"/>
    </location>
</feature>
<keyword evidence="5" id="KW-1185">Reference proteome</keyword>
<name>A0A3D8SIJ3_9HELO</name>
<feature type="region of interest" description="Disordered" evidence="1">
    <location>
        <begin position="59"/>
        <end position="85"/>
    </location>
</feature>
<keyword evidence="2" id="KW-1133">Transmembrane helix</keyword>
<dbReference type="AlphaFoldDB" id="A0A3D8SIJ3"/>
<accession>A0A3D8SIJ3</accession>
<feature type="compositionally biased region" description="Low complexity" evidence="1">
    <location>
        <begin position="74"/>
        <end position="85"/>
    </location>
</feature>
<comment type="caution">
    <text evidence="4">The sequence shown here is derived from an EMBL/GenBank/DDBJ whole genome shotgun (WGS) entry which is preliminary data.</text>
</comment>
<feature type="signal peptide" evidence="3">
    <location>
        <begin position="1"/>
        <end position="21"/>
    </location>
</feature>
<sequence length="207" mass="22083">MRAILLLSLMLNLFYLHKSTAQGITTSQSTVAATSVSLTPAMSSSSVASFFSALATTTPQQPGGGAAPGDTTESGNGVNSDAGASGASSGGIQLSRAGIVAVIVVIVVVVVFGIASSILFWQAKKRSWEVRKKIRRSAKRVATALTPRRMTFPKDVRNSRGLQRIDEAPPTPRSVSTDIEKGSSRKMKSFEMSEPQRKPGWAKKFRR</sequence>
<organism evidence="4 5">
    <name type="scientific">Coleophoma crateriformis</name>
    <dbReference type="NCBI Taxonomy" id="565419"/>
    <lineage>
        <taxon>Eukaryota</taxon>
        <taxon>Fungi</taxon>
        <taxon>Dikarya</taxon>
        <taxon>Ascomycota</taxon>
        <taxon>Pezizomycotina</taxon>
        <taxon>Leotiomycetes</taxon>
        <taxon>Helotiales</taxon>
        <taxon>Dermateaceae</taxon>
        <taxon>Coleophoma</taxon>
    </lineage>
</organism>
<reference evidence="4 5" key="1">
    <citation type="journal article" date="2018" name="IMA Fungus">
        <title>IMA Genome-F 9: Draft genome sequence of Annulohypoxylon stygium, Aspergillus mulundensis, Berkeleyomyces basicola (syn. Thielaviopsis basicola), Ceratocystis smalleyi, two Cercospora beticola strains, Coleophoma cylindrospora, Fusarium fracticaudum, Phialophora cf. hyalina, and Morchella septimelata.</title>
        <authorList>
            <person name="Wingfield B.D."/>
            <person name="Bills G.F."/>
            <person name="Dong Y."/>
            <person name="Huang W."/>
            <person name="Nel W.J."/>
            <person name="Swalarsk-Parry B.S."/>
            <person name="Vaghefi N."/>
            <person name="Wilken P.M."/>
            <person name="An Z."/>
            <person name="de Beer Z.W."/>
            <person name="De Vos L."/>
            <person name="Chen L."/>
            <person name="Duong T.A."/>
            <person name="Gao Y."/>
            <person name="Hammerbacher A."/>
            <person name="Kikkert J.R."/>
            <person name="Li Y."/>
            <person name="Li H."/>
            <person name="Li K."/>
            <person name="Li Q."/>
            <person name="Liu X."/>
            <person name="Ma X."/>
            <person name="Naidoo K."/>
            <person name="Pethybridge S.J."/>
            <person name="Sun J."/>
            <person name="Steenkamp E.T."/>
            <person name="van der Nest M.A."/>
            <person name="van Wyk S."/>
            <person name="Wingfield M.J."/>
            <person name="Xiong C."/>
            <person name="Yue Q."/>
            <person name="Zhang X."/>
        </authorList>
    </citation>
    <scope>NUCLEOTIDE SEQUENCE [LARGE SCALE GENOMIC DNA]</scope>
    <source>
        <strain evidence="4 5">BP5796</strain>
    </source>
</reference>
<evidence type="ECO:0000313" key="4">
    <source>
        <dbReference type="EMBL" id="RDW85608.1"/>
    </source>
</evidence>
<evidence type="ECO:0000256" key="1">
    <source>
        <dbReference type="SAM" id="MobiDB-lite"/>
    </source>
</evidence>
<feature type="transmembrane region" description="Helical" evidence="2">
    <location>
        <begin position="97"/>
        <end position="121"/>
    </location>
</feature>
<keyword evidence="3" id="KW-0732">Signal</keyword>
<evidence type="ECO:0000256" key="3">
    <source>
        <dbReference type="SAM" id="SignalP"/>
    </source>
</evidence>
<feature type="chain" id="PRO_5017787851" description="Transmembrane protein" evidence="3">
    <location>
        <begin position="22"/>
        <end position="207"/>
    </location>
</feature>
<proteinExistence type="predicted"/>
<feature type="compositionally biased region" description="Basic and acidic residues" evidence="1">
    <location>
        <begin position="178"/>
        <end position="197"/>
    </location>
</feature>
<protein>
    <recommendedName>
        <fullName evidence="6">Transmembrane protein</fullName>
    </recommendedName>
</protein>
<evidence type="ECO:0000256" key="2">
    <source>
        <dbReference type="SAM" id="Phobius"/>
    </source>
</evidence>
<dbReference type="EMBL" id="PDLN01000005">
    <property type="protein sequence ID" value="RDW85608.1"/>
    <property type="molecule type" value="Genomic_DNA"/>
</dbReference>
<keyword evidence="2" id="KW-0812">Transmembrane</keyword>
<gene>
    <name evidence="4" type="ORF">BP5796_03933</name>
</gene>
<dbReference type="Proteomes" id="UP000256328">
    <property type="component" value="Unassembled WGS sequence"/>
</dbReference>
<dbReference type="OrthoDB" id="5425637at2759"/>
<feature type="compositionally biased region" description="Basic and acidic residues" evidence="1">
    <location>
        <begin position="153"/>
        <end position="167"/>
    </location>
</feature>
<evidence type="ECO:0008006" key="6">
    <source>
        <dbReference type="Google" id="ProtNLM"/>
    </source>
</evidence>
<keyword evidence="2" id="KW-0472">Membrane</keyword>